<feature type="transmembrane region" description="Helical" evidence="3">
    <location>
        <begin position="152"/>
        <end position="174"/>
    </location>
</feature>
<name>A0AA39MYZ2_ARMTA</name>
<feature type="transmembrane region" description="Helical" evidence="3">
    <location>
        <begin position="226"/>
        <end position="248"/>
    </location>
</feature>
<keyword evidence="3" id="KW-1133">Transmembrane helix</keyword>
<evidence type="ECO:0000256" key="2">
    <source>
        <dbReference type="ARBA" id="ARBA00006727"/>
    </source>
</evidence>
<proteinExistence type="inferred from homology"/>
<protein>
    <submittedName>
        <fullName evidence="5">Major facilitator superfamily domain-containing protein</fullName>
    </submittedName>
</protein>
<evidence type="ECO:0000256" key="1">
    <source>
        <dbReference type="ARBA" id="ARBA00004141"/>
    </source>
</evidence>
<feature type="transmembrane region" description="Helical" evidence="3">
    <location>
        <begin position="356"/>
        <end position="379"/>
    </location>
</feature>
<sequence>MKEQRIDAEKHDSLDWRYPDGGLRAWLVVLGCFMYATTIMAYGLTWGVFQDYYHTNMFPNTSLSILSLAGGLQNFLMNFTAYLSGGLGDRYGYKRLIALSSFLAYLCLLASAFTTKLFHVFLFQGVFLGISHGLSMPLYMSLPSQWFLKKRGLATGLAVSGAGIGGGIQSLVVRKLLVKVGFRNTLLIYSSMHGVVWIVALCLIKERRSPDQVQQKKRWIPERVDGRLYSVATSVFVGIFGFLAPFYFSTTYTKQFVPSIAHDPLKPVVPLVLMNFSAGFGRILAGKLADYLGPMNVFFSSFFFGGLFQILIWTFAKTYAAIIVFSILSGLVGCWFISLLPVVCAELFGVEGLSTITGLMILANSPGQLAGAPIAGAIFSASGGSWVAVTMYSGGAMVLGSLCILYARFSFEKRIWAFA</sequence>
<dbReference type="InterPro" id="IPR020846">
    <property type="entry name" value="MFS_dom"/>
</dbReference>
<evidence type="ECO:0000256" key="3">
    <source>
        <dbReference type="SAM" id="Phobius"/>
    </source>
</evidence>
<feature type="transmembrane region" description="Helical" evidence="3">
    <location>
        <begin position="268"/>
        <end position="285"/>
    </location>
</feature>
<dbReference type="GeneID" id="85366645"/>
<feature type="transmembrane region" description="Helical" evidence="3">
    <location>
        <begin position="21"/>
        <end position="43"/>
    </location>
</feature>
<comment type="similarity">
    <text evidence="2">Belongs to the major facilitator superfamily. Monocarboxylate porter (TC 2.A.1.13) family.</text>
</comment>
<dbReference type="Gene3D" id="1.20.1250.20">
    <property type="entry name" value="MFS general substrate transporter like domains"/>
    <property type="match status" value="1"/>
</dbReference>
<dbReference type="Proteomes" id="UP001175211">
    <property type="component" value="Unassembled WGS sequence"/>
</dbReference>
<keyword evidence="6" id="KW-1185">Reference proteome</keyword>
<feature type="transmembrane region" description="Helical" evidence="3">
    <location>
        <begin position="186"/>
        <end position="205"/>
    </location>
</feature>
<dbReference type="SUPFAM" id="SSF103473">
    <property type="entry name" value="MFS general substrate transporter"/>
    <property type="match status" value="1"/>
</dbReference>
<dbReference type="PROSITE" id="PS50850">
    <property type="entry name" value="MFS"/>
    <property type="match status" value="1"/>
</dbReference>
<comment type="subcellular location">
    <subcellularLocation>
        <location evidence="1">Membrane</location>
        <topology evidence="1">Multi-pass membrane protein</topology>
    </subcellularLocation>
</comment>
<evidence type="ECO:0000313" key="5">
    <source>
        <dbReference type="EMBL" id="KAK0452071.1"/>
    </source>
</evidence>
<feature type="transmembrane region" description="Helical" evidence="3">
    <location>
        <begin position="297"/>
        <end position="316"/>
    </location>
</feature>
<keyword evidence="3" id="KW-0812">Transmembrane</keyword>
<dbReference type="RefSeq" id="XP_060327905.1">
    <property type="nucleotide sequence ID" value="XM_060483097.1"/>
</dbReference>
<accession>A0AA39MYZ2</accession>
<feature type="transmembrane region" description="Helical" evidence="3">
    <location>
        <begin position="63"/>
        <end position="84"/>
    </location>
</feature>
<dbReference type="GO" id="GO:0016020">
    <property type="term" value="C:membrane"/>
    <property type="evidence" value="ECO:0007669"/>
    <property type="project" value="UniProtKB-SubCell"/>
</dbReference>
<feature type="transmembrane region" description="Helical" evidence="3">
    <location>
        <begin position="120"/>
        <end position="140"/>
    </location>
</feature>
<organism evidence="5 6">
    <name type="scientific">Armillaria tabescens</name>
    <name type="common">Ringless honey mushroom</name>
    <name type="synonym">Agaricus tabescens</name>
    <dbReference type="NCBI Taxonomy" id="1929756"/>
    <lineage>
        <taxon>Eukaryota</taxon>
        <taxon>Fungi</taxon>
        <taxon>Dikarya</taxon>
        <taxon>Basidiomycota</taxon>
        <taxon>Agaricomycotina</taxon>
        <taxon>Agaricomycetes</taxon>
        <taxon>Agaricomycetidae</taxon>
        <taxon>Agaricales</taxon>
        <taxon>Marasmiineae</taxon>
        <taxon>Physalacriaceae</taxon>
        <taxon>Desarmillaria</taxon>
    </lineage>
</organism>
<dbReference type="GO" id="GO:0022857">
    <property type="term" value="F:transmembrane transporter activity"/>
    <property type="evidence" value="ECO:0007669"/>
    <property type="project" value="InterPro"/>
</dbReference>
<dbReference type="PANTHER" id="PTHR11360">
    <property type="entry name" value="MONOCARBOXYLATE TRANSPORTER"/>
    <property type="match status" value="1"/>
</dbReference>
<feature type="transmembrane region" description="Helical" evidence="3">
    <location>
        <begin position="96"/>
        <end position="114"/>
    </location>
</feature>
<feature type="transmembrane region" description="Helical" evidence="3">
    <location>
        <begin position="322"/>
        <end position="344"/>
    </location>
</feature>
<dbReference type="InterPro" id="IPR036259">
    <property type="entry name" value="MFS_trans_sf"/>
</dbReference>
<reference evidence="5" key="1">
    <citation type="submission" date="2023-06" db="EMBL/GenBank/DDBJ databases">
        <authorList>
            <consortium name="Lawrence Berkeley National Laboratory"/>
            <person name="Ahrendt S."/>
            <person name="Sahu N."/>
            <person name="Indic B."/>
            <person name="Wong-Bajracharya J."/>
            <person name="Merenyi Z."/>
            <person name="Ke H.-M."/>
            <person name="Monk M."/>
            <person name="Kocsube S."/>
            <person name="Drula E."/>
            <person name="Lipzen A."/>
            <person name="Balint B."/>
            <person name="Henrissat B."/>
            <person name="Andreopoulos B."/>
            <person name="Martin F.M."/>
            <person name="Harder C.B."/>
            <person name="Rigling D."/>
            <person name="Ford K.L."/>
            <person name="Foster G.D."/>
            <person name="Pangilinan J."/>
            <person name="Papanicolaou A."/>
            <person name="Barry K."/>
            <person name="LaButti K."/>
            <person name="Viragh M."/>
            <person name="Koriabine M."/>
            <person name="Yan M."/>
            <person name="Riley R."/>
            <person name="Champramary S."/>
            <person name="Plett K.L."/>
            <person name="Tsai I.J."/>
            <person name="Slot J."/>
            <person name="Sipos G."/>
            <person name="Plett J."/>
            <person name="Nagy L.G."/>
            <person name="Grigoriev I.V."/>
        </authorList>
    </citation>
    <scope>NUCLEOTIDE SEQUENCE</scope>
    <source>
        <strain evidence="5">CCBAS 213</strain>
    </source>
</reference>
<dbReference type="PANTHER" id="PTHR11360:SF284">
    <property type="entry name" value="EG:103B4.3 PROTEIN-RELATED"/>
    <property type="match status" value="1"/>
</dbReference>
<dbReference type="EMBL" id="JAUEPS010000031">
    <property type="protein sequence ID" value="KAK0452071.1"/>
    <property type="molecule type" value="Genomic_DNA"/>
</dbReference>
<evidence type="ECO:0000259" key="4">
    <source>
        <dbReference type="PROSITE" id="PS50850"/>
    </source>
</evidence>
<dbReference type="InterPro" id="IPR050327">
    <property type="entry name" value="Proton-linked_MCT"/>
</dbReference>
<dbReference type="InterPro" id="IPR011701">
    <property type="entry name" value="MFS"/>
</dbReference>
<dbReference type="AlphaFoldDB" id="A0AA39MYZ2"/>
<comment type="caution">
    <text evidence="5">The sequence shown here is derived from an EMBL/GenBank/DDBJ whole genome shotgun (WGS) entry which is preliminary data.</text>
</comment>
<evidence type="ECO:0000313" key="6">
    <source>
        <dbReference type="Proteomes" id="UP001175211"/>
    </source>
</evidence>
<keyword evidence="3" id="KW-0472">Membrane</keyword>
<dbReference type="Pfam" id="PF07690">
    <property type="entry name" value="MFS_1"/>
    <property type="match status" value="1"/>
</dbReference>
<feature type="transmembrane region" description="Helical" evidence="3">
    <location>
        <begin position="385"/>
        <end position="407"/>
    </location>
</feature>
<feature type="domain" description="Major facilitator superfamily (MFS) profile" evidence="4">
    <location>
        <begin position="24"/>
        <end position="412"/>
    </location>
</feature>
<gene>
    <name evidence="5" type="ORF">EV420DRAFT_690641</name>
</gene>